<dbReference type="PANTHER" id="PTHR46929:SF3">
    <property type="entry name" value="MYB_SANT-LIKE DOMAIN-CONTAINING PROTEIN"/>
    <property type="match status" value="1"/>
</dbReference>
<gene>
    <name evidence="1" type="ORF">FPE_LOCUS16815</name>
</gene>
<dbReference type="PANTHER" id="PTHR46929">
    <property type="entry name" value="EXPRESSED PROTEIN"/>
    <property type="match status" value="1"/>
</dbReference>
<name>A0AAD1ZH28_9LAMI</name>
<dbReference type="EMBL" id="OU503045">
    <property type="protein sequence ID" value="CAI9769475.1"/>
    <property type="molecule type" value="Genomic_DNA"/>
</dbReference>
<protein>
    <submittedName>
        <fullName evidence="1">Uncharacterized protein</fullName>
    </submittedName>
</protein>
<accession>A0AAD1ZH28</accession>
<evidence type="ECO:0000313" key="1">
    <source>
        <dbReference type="EMBL" id="CAI9769475.1"/>
    </source>
</evidence>
<proteinExistence type="predicted"/>
<dbReference type="AlphaFoldDB" id="A0AAD1ZH28"/>
<sequence>MSDFGLDPETGRIIADVVTWEDFITGKPDFGKWRTKLCPRYDEIETIFGNDAATGDRPVSVFDHFSPINDDLCDEDNYSSDDDVNLEHVDALEDDTPNAPISFTANAAWSSNRDTMADEMWAAYHPSHDMGIDFD</sequence>
<keyword evidence="2" id="KW-1185">Reference proteome</keyword>
<reference evidence="1" key="1">
    <citation type="submission" date="2023-05" db="EMBL/GenBank/DDBJ databases">
        <authorList>
            <person name="Huff M."/>
        </authorList>
    </citation>
    <scope>NUCLEOTIDE SEQUENCE</scope>
</reference>
<dbReference type="Proteomes" id="UP000834106">
    <property type="component" value="Chromosome 10"/>
</dbReference>
<organism evidence="1 2">
    <name type="scientific">Fraxinus pennsylvanica</name>
    <dbReference type="NCBI Taxonomy" id="56036"/>
    <lineage>
        <taxon>Eukaryota</taxon>
        <taxon>Viridiplantae</taxon>
        <taxon>Streptophyta</taxon>
        <taxon>Embryophyta</taxon>
        <taxon>Tracheophyta</taxon>
        <taxon>Spermatophyta</taxon>
        <taxon>Magnoliopsida</taxon>
        <taxon>eudicotyledons</taxon>
        <taxon>Gunneridae</taxon>
        <taxon>Pentapetalae</taxon>
        <taxon>asterids</taxon>
        <taxon>lamiids</taxon>
        <taxon>Lamiales</taxon>
        <taxon>Oleaceae</taxon>
        <taxon>Oleeae</taxon>
        <taxon>Fraxinus</taxon>
    </lineage>
</organism>
<evidence type="ECO:0000313" key="2">
    <source>
        <dbReference type="Proteomes" id="UP000834106"/>
    </source>
</evidence>